<name>A0A094PZF5_9ZZZZ</name>
<proteinExistence type="predicted"/>
<reference evidence="1" key="1">
    <citation type="submission" date="2014-06" db="EMBL/GenBank/DDBJ databases">
        <title>Key roles for freshwater Actinobacteria revealed by deep metagenomic sequencing.</title>
        <authorList>
            <person name="Ghai R."/>
            <person name="Mizuno C.M."/>
            <person name="Picazo A."/>
            <person name="Camacho A."/>
            <person name="Rodriguez-Valera F."/>
        </authorList>
    </citation>
    <scope>NUCLEOTIDE SEQUENCE</scope>
</reference>
<accession>A0A094PZF5</accession>
<evidence type="ECO:0000313" key="1">
    <source>
        <dbReference type="EMBL" id="KGA16457.1"/>
    </source>
</evidence>
<gene>
    <name evidence="1" type="ORF">GM51_12535</name>
</gene>
<sequence>MHFQGLGKDKMKNVNLKKLIATLGAAALISTGLVVAVAAPAQASTPVCVEDAKTAVITCDGALSNGAKYRTMVPSNYGGTFFFWQHGVRPSYPYPGYVVPTGVEQMSPTSVNHKVSTVKPMLQLGYGIAAYDCSSGGLHGWNTADCVEMLNELVTITKKRISITKTVVYGASMAGAILTPYIEKYPNGADAVGVLAGVSPSIANTLKSGCDFLYIFSVFFDPTIKGCTVMGTKGVPGHMAVLGDFAKVGALLTKWSVDYGSSPIAFPAPLAAAGIPQRSALLLAGLIAGIPTKSSHMDGISTNTTLIPEGSINSTVAILENAQDFLGTAYFGGQGVAEVVGAGFYDNTKTNYSALLSDEDLGRFTVGLSGEEAVGAMLATLAAAPRVVGVPAAVAKLAALDKSKFDTTKPVVLLSNEADRLVLSGNQVHYVNKAKAVYEARVAAWEKRLAEATDQPEIRFLLKNKPVWNTVSMYALTPETYTKFTATGAPDLTAPVAISGVGHESFTKEQLMTWVRVLASSAKTGKVPSQTVLDTILPKVPYLNTDPDYQPAELKYQD</sequence>
<dbReference type="InterPro" id="IPR029058">
    <property type="entry name" value="AB_hydrolase_fold"/>
</dbReference>
<comment type="caution">
    <text evidence="1">The sequence shown here is derived from an EMBL/GenBank/DDBJ whole genome shotgun (WGS) entry which is preliminary data.</text>
</comment>
<dbReference type="AlphaFoldDB" id="A0A094PZF5"/>
<organism evidence="1">
    <name type="scientific">freshwater metagenome</name>
    <dbReference type="NCBI Taxonomy" id="449393"/>
    <lineage>
        <taxon>unclassified sequences</taxon>
        <taxon>metagenomes</taxon>
        <taxon>ecological metagenomes</taxon>
    </lineage>
</organism>
<protein>
    <submittedName>
        <fullName evidence="1">Uncharacterized protein</fullName>
    </submittedName>
</protein>
<dbReference type="EMBL" id="JNSL01000084">
    <property type="protein sequence ID" value="KGA16457.1"/>
    <property type="molecule type" value="Genomic_DNA"/>
</dbReference>
<dbReference type="SUPFAM" id="SSF53474">
    <property type="entry name" value="alpha/beta-Hydrolases"/>
    <property type="match status" value="1"/>
</dbReference>